<dbReference type="GO" id="GO:0032259">
    <property type="term" value="P:methylation"/>
    <property type="evidence" value="ECO:0007669"/>
    <property type="project" value="UniProtKB-KW"/>
</dbReference>
<dbReference type="GO" id="GO:0003723">
    <property type="term" value="F:RNA binding"/>
    <property type="evidence" value="ECO:0007669"/>
    <property type="project" value="InterPro"/>
</dbReference>
<evidence type="ECO:0000313" key="5">
    <source>
        <dbReference type="EMBL" id="CAE0685967.1"/>
    </source>
</evidence>
<protein>
    <recommendedName>
        <fullName evidence="4">RNA 2-O ribose methyltransferase substrate binding domain-containing protein</fullName>
    </recommendedName>
</protein>
<dbReference type="SMART" id="SM00967">
    <property type="entry name" value="SpoU_sub_bind"/>
    <property type="match status" value="1"/>
</dbReference>
<dbReference type="Gene3D" id="3.40.1280.10">
    <property type="match status" value="1"/>
</dbReference>
<dbReference type="SUPFAM" id="SSF55315">
    <property type="entry name" value="L30e-like"/>
    <property type="match status" value="1"/>
</dbReference>
<reference evidence="5" key="1">
    <citation type="submission" date="2021-01" db="EMBL/GenBank/DDBJ databases">
        <authorList>
            <person name="Corre E."/>
            <person name="Pelletier E."/>
            <person name="Niang G."/>
            <person name="Scheremetjew M."/>
            <person name="Finn R."/>
            <person name="Kale V."/>
            <person name="Holt S."/>
            <person name="Cochrane G."/>
            <person name="Meng A."/>
            <person name="Brown T."/>
            <person name="Cohen L."/>
        </authorList>
    </citation>
    <scope>NUCLEOTIDE SEQUENCE</scope>
    <source>
        <strain evidence="5">CCMP1756</strain>
    </source>
</reference>
<dbReference type="EMBL" id="HBIW01001631">
    <property type="protein sequence ID" value="CAE0685967.1"/>
    <property type="molecule type" value="Transcribed_RNA"/>
</dbReference>
<dbReference type="InterPro" id="IPR001537">
    <property type="entry name" value="SpoU_MeTrfase"/>
</dbReference>
<dbReference type="EMBL" id="CAKKNE010000001">
    <property type="protein sequence ID" value="CAH0364524.1"/>
    <property type="molecule type" value="Genomic_DNA"/>
</dbReference>
<dbReference type="InterPro" id="IPR029026">
    <property type="entry name" value="tRNA_m1G_MTases_N"/>
</dbReference>
<dbReference type="Pfam" id="PF22435">
    <property type="entry name" value="MRM3-like_sub_bind"/>
    <property type="match status" value="1"/>
</dbReference>
<keyword evidence="3" id="KW-0808">Transferase</keyword>
<reference evidence="7" key="2">
    <citation type="submission" date="2021-11" db="EMBL/GenBank/DDBJ databases">
        <authorList>
            <consortium name="Genoscope - CEA"/>
            <person name="William W."/>
        </authorList>
    </citation>
    <scope>NUCLEOTIDE SEQUENCE</scope>
</reference>
<dbReference type="Gene3D" id="3.30.1330.30">
    <property type="match status" value="1"/>
</dbReference>
<dbReference type="SUPFAM" id="SSF75217">
    <property type="entry name" value="alpha/beta knot"/>
    <property type="match status" value="1"/>
</dbReference>
<dbReference type="GO" id="GO:0005737">
    <property type="term" value="C:cytoplasm"/>
    <property type="evidence" value="ECO:0007669"/>
    <property type="project" value="UniProtKB-ARBA"/>
</dbReference>
<feature type="domain" description="RNA 2-O ribose methyltransferase substrate binding" evidence="4">
    <location>
        <begin position="65"/>
        <end position="134"/>
    </location>
</feature>
<dbReference type="GO" id="GO:0006396">
    <property type="term" value="P:RNA processing"/>
    <property type="evidence" value="ECO:0007669"/>
    <property type="project" value="InterPro"/>
</dbReference>
<gene>
    <name evidence="5" type="ORF">PCAL00307_LOCUS1401</name>
    <name evidence="6" type="ORF">PCAL00307_LOCUS1402</name>
    <name evidence="7" type="ORF">PECAL_1P08910</name>
</gene>
<dbReference type="InterPro" id="IPR029064">
    <property type="entry name" value="Ribosomal_eL30-like_sf"/>
</dbReference>
<evidence type="ECO:0000256" key="3">
    <source>
        <dbReference type="ARBA" id="ARBA00022679"/>
    </source>
</evidence>
<dbReference type="EMBL" id="HBIW01001632">
    <property type="protein sequence ID" value="CAE0685968.1"/>
    <property type="molecule type" value="Transcribed_RNA"/>
</dbReference>
<dbReference type="Proteomes" id="UP000789595">
    <property type="component" value="Unassembled WGS sequence"/>
</dbReference>
<dbReference type="PANTHER" id="PTHR43191">
    <property type="entry name" value="RRNA METHYLTRANSFERASE 3"/>
    <property type="match status" value="1"/>
</dbReference>
<dbReference type="InterPro" id="IPR051259">
    <property type="entry name" value="rRNA_Methyltransferase"/>
</dbReference>
<keyword evidence="2" id="KW-0489">Methyltransferase</keyword>
<dbReference type="PANTHER" id="PTHR43191:SF2">
    <property type="entry name" value="RRNA METHYLTRANSFERASE 3, MITOCHONDRIAL"/>
    <property type="match status" value="1"/>
</dbReference>
<proteinExistence type="inferred from homology"/>
<evidence type="ECO:0000256" key="1">
    <source>
        <dbReference type="ARBA" id="ARBA00007228"/>
    </source>
</evidence>
<evidence type="ECO:0000259" key="4">
    <source>
        <dbReference type="SMART" id="SM00967"/>
    </source>
</evidence>
<evidence type="ECO:0000313" key="6">
    <source>
        <dbReference type="EMBL" id="CAE0685968.1"/>
    </source>
</evidence>
<dbReference type="InterPro" id="IPR029028">
    <property type="entry name" value="Alpha/beta_knot_MTases"/>
</dbReference>
<dbReference type="AlphaFoldDB" id="A0A6S8R5F2"/>
<evidence type="ECO:0000313" key="8">
    <source>
        <dbReference type="Proteomes" id="UP000789595"/>
    </source>
</evidence>
<dbReference type="InterPro" id="IPR053888">
    <property type="entry name" value="MRM3-like_sub_bind"/>
</dbReference>
<dbReference type="OrthoDB" id="270651at2759"/>
<evidence type="ECO:0000256" key="2">
    <source>
        <dbReference type="ARBA" id="ARBA00022603"/>
    </source>
</evidence>
<name>A0A6S8R5F2_9STRA</name>
<organism evidence="5">
    <name type="scientific">Pelagomonas calceolata</name>
    <dbReference type="NCBI Taxonomy" id="35677"/>
    <lineage>
        <taxon>Eukaryota</taxon>
        <taxon>Sar</taxon>
        <taxon>Stramenopiles</taxon>
        <taxon>Ochrophyta</taxon>
        <taxon>Pelagophyceae</taxon>
        <taxon>Pelagomonadales</taxon>
        <taxon>Pelagomonadaceae</taxon>
        <taxon>Pelagomonas</taxon>
    </lineage>
</organism>
<comment type="similarity">
    <text evidence="1">Belongs to the class IV-like SAM-binding methyltransferase superfamily. RNA methyltransferase TrmH family.</text>
</comment>
<dbReference type="CDD" id="cd18095">
    <property type="entry name" value="SpoU-like_rRNA-MTase"/>
    <property type="match status" value="1"/>
</dbReference>
<keyword evidence="8" id="KW-1185">Reference proteome</keyword>
<dbReference type="InterPro" id="IPR013123">
    <property type="entry name" value="SpoU_subst-bd"/>
</dbReference>
<evidence type="ECO:0000313" key="7">
    <source>
        <dbReference type="EMBL" id="CAH0364524.1"/>
    </source>
</evidence>
<sequence length="291" mass="30377">MASRRLLVASLATLRAARGFLPHASRRRHVALRAEDYIESTTNALVKRFKRCHRKKHRDAENVVLVEGRAFVAEVLARGDDVEAVLVADDVSLDAALLARAKRFARAPDFVLKAASTTESPQGCVALVARPSLAFPAAPDFLLALDGVQDPGNVGALIRTAAAAGVDGVVLVGACADAFNPKTIRGSAGAALRVPLAAEDSWAAAAPRLAELNVVVADAGAGAVDHLAVESWAATCLVVGAEAGLTDDLLGALGALRATRVRIDVDSSVESLNAAVAGSYLLLDARRRRRD</sequence>
<dbReference type="GO" id="GO:0008173">
    <property type="term" value="F:RNA methyltransferase activity"/>
    <property type="evidence" value="ECO:0007669"/>
    <property type="project" value="InterPro"/>
</dbReference>
<dbReference type="Pfam" id="PF00588">
    <property type="entry name" value="SpoU_methylase"/>
    <property type="match status" value="1"/>
</dbReference>
<accession>A0A6S8R5F2</accession>